<sequence>MIDANPGNTFRHLPLSPEQDAEVRHYIKKKEQKGEAWDTPELAMMLGDMLSPPPSDDETSEATVEEVKLACEYAMASIDEAMEPVSAREERLAAMEAEEMKHPRQ</sequence>
<organism evidence="2 3">
    <name type="scientific">Burkholderia cepacia</name>
    <name type="common">Pseudomonas cepacia</name>
    <dbReference type="NCBI Taxonomy" id="292"/>
    <lineage>
        <taxon>Bacteria</taxon>
        <taxon>Pseudomonadati</taxon>
        <taxon>Pseudomonadota</taxon>
        <taxon>Betaproteobacteria</taxon>
        <taxon>Burkholderiales</taxon>
        <taxon>Burkholderiaceae</taxon>
        <taxon>Burkholderia</taxon>
        <taxon>Burkholderia cepacia complex</taxon>
    </lineage>
</organism>
<dbReference type="RefSeq" id="WP_059667874.1">
    <property type="nucleotide sequence ID" value="NZ_LOYH01000037.1"/>
</dbReference>
<name>A0A118KK27_BURCE</name>
<evidence type="ECO:0000313" key="2">
    <source>
        <dbReference type="EMBL" id="KVK84496.1"/>
    </source>
</evidence>
<accession>A0A118KK27</accession>
<dbReference type="Proteomes" id="UP000069001">
    <property type="component" value="Unassembled WGS sequence"/>
</dbReference>
<gene>
    <name evidence="2" type="ORF">WS90_10880</name>
</gene>
<evidence type="ECO:0000313" key="3">
    <source>
        <dbReference type="Proteomes" id="UP000069001"/>
    </source>
</evidence>
<feature type="region of interest" description="Disordered" evidence="1">
    <location>
        <begin position="82"/>
        <end position="105"/>
    </location>
</feature>
<dbReference type="EMBL" id="LOYH01000037">
    <property type="protein sequence ID" value="KVK84496.1"/>
    <property type="molecule type" value="Genomic_DNA"/>
</dbReference>
<reference evidence="2 3" key="1">
    <citation type="submission" date="2015-11" db="EMBL/GenBank/DDBJ databases">
        <title>Expanding the genomic diversity of Burkholderia species for the development of highly accurate diagnostics.</title>
        <authorList>
            <person name="Sahl J."/>
            <person name="Keim P."/>
            <person name="Wagner D."/>
        </authorList>
    </citation>
    <scope>NUCLEOTIDE SEQUENCE [LARGE SCALE GENOMIC DNA]</scope>
    <source>
        <strain evidence="2 3">MSMB1302</strain>
    </source>
</reference>
<protein>
    <submittedName>
        <fullName evidence="2">Uncharacterized protein</fullName>
    </submittedName>
</protein>
<dbReference type="AlphaFoldDB" id="A0A118KK27"/>
<comment type="caution">
    <text evidence="2">The sequence shown here is derived from an EMBL/GenBank/DDBJ whole genome shotgun (WGS) entry which is preliminary data.</text>
</comment>
<evidence type="ECO:0000256" key="1">
    <source>
        <dbReference type="SAM" id="MobiDB-lite"/>
    </source>
</evidence>
<proteinExistence type="predicted"/>
<feature type="compositionally biased region" description="Basic and acidic residues" evidence="1">
    <location>
        <begin position="86"/>
        <end position="105"/>
    </location>
</feature>